<comment type="caution">
    <text evidence="4">The sequence shown here is derived from an EMBL/GenBank/DDBJ whole genome shotgun (WGS) entry which is preliminary data.</text>
</comment>
<gene>
    <name evidence="4" type="ORF">VSDG_04288</name>
</gene>
<reference evidence="4 5" key="1">
    <citation type="submission" date="2015-09" db="EMBL/GenBank/DDBJ databases">
        <title>Host preference determinants of Valsa canker pathogens revealed by comparative genomics.</title>
        <authorList>
            <person name="Yin Z."/>
            <person name="Huang L."/>
        </authorList>
    </citation>
    <scope>NUCLEOTIDE SEQUENCE [LARGE SCALE GENOMIC DNA]</scope>
    <source>
        <strain evidence="4 5">YSFL</strain>
    </source>
</reference>
<evidence type="ECO:0000256" key="3">
    <source>
        <dbReference type="SAM" id="SignalP"/>
    </source>
</evidence>
<accession>A0A423W5E7</accession>
<dbReference type="AlphaFoldDB" id="A0A423W5E7"/>
<keyword evidence="2" id="KW-0472">Membrane</keyword>
<dbReference type="STRING" id="252740.A0A423W5E7"/>
<feature type="transmembrane region" description="Helical" evidence="2">
    <location>
        <begin position="436"/>
        <end position="456"/>
    </location>
</feature>
<protein>
    <recommendedName>
        <fullName evidence="6">GPI anchored protein</fullName>
    </recommendedName>
</protein>
<evidence type="ECO:0000256" key="1">
    <source>
        <dbReference type="SAM" id="MobiDB-lite"/>
    </source>
</evidence>
<feature type="chain" id="PRO_5019208868" description="GPI anchored protein" evidence="3">
    <location>
        <begin position="23"/>
        <end position="457"/>
    </location>
</feature>
<evidence type="ECO:0000313" key="5">
    <source>
        <dbReference type="Proteomes" id="UP000284375"/>
    </source>
</evidence>
<keyword evidence="2" id="KW-0812">Transmembrane</keyword>
<evidence type="ECO:0000256" key="2">
    <source>
        <dbReference type="SAM" id="Phobius"/>
    </source>
</evidence>
<dbReference type="EMBL" id="LJZO01000013">
    <property type="protein sequence ID" value="ROV98560.1"/>
    <property type="molecule type" value="Genomic_DNA"/>
</dbReference>
<name>A0A423W5E7_CYTCH</name>
<dbReference type="PANTHER" id="PTHR39599">
    <property type="entry name" value="GPI-ANCHORED PROTEIN (EUROFUNG)-RELATED-RELATED"/>
    <property type="match status" value="1"/>
</dbReference>
<dbReference type="PANTHER" id="PTHR39599:SF1">
    <property type="entry name" value="GPI-ANCHORED PROTEIN (EUROFUNG)"/>
    <property type="match status" value="1"/>
</dbReference>
<evidence type="ECO:0000313" key="4">
    <source>
        <dbReference type="EMBL" id="ROV98560.1"/>
    </source>
</evidence>
<keyword evidence="3" id="KW-0732">Signal</keyword>
<dbReference type="OrthoDB" id="2426396at2759"/>
<feature type="signal peptide" evidence="3">
    <location>
        <begin position="1"/>
        <end position="22"/>
    </location>
</feature>
<keyword evidence="2" id="KW-1133">Transmembrane helix</keyword>
<sequence>MRHFTSLLGLPASLLLLVTAHAGDAQAGARGLPTAIRKMPPDAGEKLLREYLAFVEVEVEMGGDELLAVNASAPVAYLAPLAPHFSPELDTRGGTGGDGGEEEWSGWDIARRAWDVVARLEKRGYACPTGTSDCSLIGYPNSCCQTGTECVQITDTGLGPVGCCPDGVSCSGSIACSGSQEGCPSDIGGGCCIEGYVCASVGCVQSAAATTTTTLQTSTVVVTVGGSPTTTVTTLTVPQPLPTSTSTSNTASTSPEAQTTTITSSTSSSKTEPSSSPTATTQTSTTTSSQGTTTSPTSPSAPVRPTSISTTTTSASTTPADYCPTGFYACSAVYGGGCCQTGRDCQTASCPSTASTAVISAVSGTIAVPLTAVPSASTTSACAAGWSLCPSGAGATAGCCPAGYSCGTASCFLATGSATVSVAKELTGSGAVRGEVGMVGLVMIQVVFGFAFGMVWT</sequence>
<proteinExistence type="predicted"/>
<keyword evidence="5" id="KW-1185">Reference proteome</keyword>
<feature type="region of interest" description="Disordered" evidence="1">
    <location>
        <begin position="226"/>
        <end position="316"/>
    </location>
</feature>
<evidence type="ECO:0008006" key="6">
    <source>
        <dbReference type="Google" id="ProtNLM"/>
    </source>
</evidence>
<organism evidence="4 5">
    <name type="scientific">Cytospora chrysosperma</name>
    <name type="common">Cytospora canker fungus</name>
    <name type="synonym">Sphaeria chrysosperma</name>
    <dbReference type="NCBI Taxonomy" id="252740"/>
    <lineage>
        <taxon>Eukaryota</taxon>
        <taxon>Fungi</taxon>
        <taxon>Dikarya</taxon>
        <taxon>Ascomycota</taxon>
        <taxon>Pezizomycotina</taxon>
        <taxon>Sordariomycetes</taxon>
        <taxon>Sordariomycetidae</taxon>
        <taxon>Diaporthales</taxon>
        <taxon>Cytosporaceae</taxon>
        <taxon>Cytospora</taxon>
    </lineage>
</organism>
<dbReference type="Proteomes" id="UP000284375">
    <property type="component" value="Unassembled WGS sequence"/>
</dbReference>